<dbReference type="Proteomes" id="UP000320496">
    <property type="component" value="Chromosome"/>
</dbReference>
<keyword evidence="11" id="KW-1185">Reference proteome</keyword>
<evidence type="ECO:0000256" key="7">
    <source>
        <dbReference type="ARBA" id="ARBA00023136"/>
    </source>
</evidence>
<reference evidence="10 11" key="1">
    <citation type="submission" date="2019-02" db="EMBL/GenBank/DDBJ databases">
        <title>Deep-cultivation of Planctomycetes and their phenomic and genomic characterization uncovers novel biology.</title>
        <authorList>
            <person name="Wiegand S."/>
            <person name="Jogler M."/>
            <person name="Boedeker C."/>
            <person name="Pinto D."/>
            <person name="Vollmers J."/>
            <person name="Rivas-Marin E."/>
            <person name="Kohn T."/>
            <person name="Peeters S.H."/>
            <person name="Heuer A."/>
            <person name="Rast P."/>
            <person name="Oberbeckmann S."/>
            <person name="Bunk B."/>
            <person name="Jeske O."/>
            <person name="Meyerdierks A."/>
            <person name="Storesund J.E."/>
            <person name="Kallscheuer N."/>
            <person name="Luecker S."/>
            <person name="Lage O.M."/>
            <person name="Pohl T."/>
            <person name="Merkel B.J."/>
            <person name="Hornburger P."/>
            <person name="Mueller R.-W."/>
            <person name="Bruemmer F."/>
            <person name="Labrenz M."/>
            <person name="Spormann A.M."/>
            <person name="Op den Camp H."/>
            <person name="Overmann J."/>
            <person name="Amann R."/>
            <person name="Jetten M.S.M."/>
            <person name="Mascher T."/>
            <person name="Medema M.H."/>
            <person name="Devos D.P."/>
            <person name="Kaster A.-K."/>
            <person name="Ovreas L."/>
            <person name="Rohde M."/>
            <person name="Galperin M.Y."/>
            <person name="Jogler C."/>
        </authorList>
    </citation>
    <scope>NUCLEOTIDE SEQUENCE [LARGE SCALE GENOMIC DNA]</scope>
    <source>
        <strain evidence="10 11">Mal4</strain>
    </source>
</reference>
<dbReference type="GO" id="GO:0009103">
    <property type="term" value="P:lipopolysaccharide biosynthetic process"/>
    <property type="evidence" value="ECO:0007669"/>
    <property type="project" value="UniProtKB-ARBA"/>
</dbReference>
<feature type="transmembrane region" description="Helical" evidence="8">
    <location>
        <begin position="149"/>
        <end position="165"/>
    </location>
</feature>
<feature type="transmembrane region" description="Helical" evidence="8">
    <location>
        <begin position="362"/>
        <end position="382"/>
    </location>
</feature>
<keyword evidence="4" id="KW-0808">Transferase</keyword>
<keyword evidence="5 8" id="KW-0812">Transmembrane</keyword>
<dbReference type="AlphaFoldDB" id="A0A517Z0C9"/>
<dbReference type="PANTHER" id="PTHR33908">
    <property type="entry name" value="MANNOSYLTRANSFERASE YKCB-RELATED"/>
    <property type="match status" value="1"/>
</dbReference>
<dbReference type="EMBL" id="CP036275">
    <property type="protein sequence ID" value="QDU35942.1"/>
    <property type="molecule type" value="Genomic_DNA"/>
</dbReference>
<sequence length="418" mass="46486">MRSLIENRYGLFAILAIALLLRVAAAGSLQWVLDHRLQRSYLIEGDAEGYWELAGDVAHGRDYAIYTPPRRALRMPGFPALLAMPIGLFGESFLAARIWLAIIGTLACGLVYWLGRTTVDHTTGLIAAALCAVSPQLVGFTPLILSETAFAATLLASLVGCAYLGRWTNEPFGWKDALLATVCGGLFGLAVYIRPSWLLVAPATAALYVLLKAPRMAGILRGGLLVAAMLISLLPWGIRNHAVTGHFFLTTLWMGPSLYDGLNPEATGASDMTFFDRDQVLARGMSEYEMDQHYRQLAREYAFENPGHVVKLAFNKLARYWKPWPNAEQFRDWRLLLLLTAFFLPMITFSLVGAWQLRHQPWVLFLTGGAILYFSALHMVFVSSLRYRLPAEYPLMVLCACGLQRVMSGKTFRENSSN</sequence>
<dbReference type="GO" id="GO:0016763">
    <property type="term" value="F:pentosyltransferase activity"/>
    <property type="evidence" value="ECO:0007669"/>
    <property type="project" value="TreeGrafter"/>
</dbReference>
<keyword evidence="6 8" id="KW-1133">Transmembrane helix</keyword>
<evidence type="ECO:0000256" key="1">
    <source>
        <dbReference type="ARBA" id="ARBA00004651"/>
    </source>
</evidence>
<evidence type="ECO:0000256" key="4">
    <source>
        <dbReference type="ARBA" id="ARBA00022679"/>
    </source>
</evidence>
<organism evidence="10 11">
    <name type="scientific">Maioricimonas rarisocia</name>
    <dbReference type="NCBI Taxonomy" id="2528026"/>
    <lineage>
        <taxon>Bacteria</taxon>
        <taxon>Pseudomonadati</taxon>
        <taxon>Planctomycetota</taxon>
        <taxon>Planctomycetia</taxon>
        <taxon>Planctomycetales</taxon>
        <taxon>Planctomycetaceae</taxon>
        <taxon>Maioricimonas</taxon>
    </lineage>
</organism>
<feature type="domain" description="Glycosyltransferase RgtA/B/C/D-like" evidence="9">
    <location>
        <begin position="76"/>
        <end position="233"/>
    </location>
</feature>
<dbReference type="InterPro" id="IPR050297">
    <property type="entry name" value="LipidA_mod_glycosyltrf_83"/>
</dbReference>
<evidence type="ECO:0000313" key="11">
    <source>
        <dbReference type="Proteomes" id="UP000320496"/>
    </source>
</evidence>
<evidence type="ECO:0000256" key="3">
    <source>
        <dbReference type="ARBA" id="ARBA00022676"/>
    </source>
</evidence>
<name>A0A517Z0C9_9PLAN</name>
<evidence type="ECO:0000313" key="10">
    <source>
        <dbReference type="EMBL" id="QDU35942.1"/>
    </source>
</evidence>
<feature type="transmembrane region" description="Helical" evidence="8">
    <location>
        <begin position="219"/>
        <end position="238"/>
    </location>
</feature>
<feature type="transmembrane region" description="Helical" evidence="8">
    <location>
        <begin position="125"/>
        <end position="143"/>
    </location>
</feature>
<evidence type="ECO:0000259" key="9">
    <source>
        <dbReference type="Pfam" id="PF13231"/>
    </source>
</evidence>
<feature type="transmembrane region" description="Helical" evidence="8">
    <location>
        <begin position="335"/>
        <end position="356"/>
    </location>
</feature>
<dbReference type="GO" id="GO:0005886">
    <property type="term" value="C:plasma membrane"/>
    <property type="evidence" value="ECO:0007669"/>
    <property type="project" value="UniProtKB-SubCell"/>
</dbReference>
<evidence type="ECO:0000256" key="6">
    <source>
        <dbReference type="ARBA" id="ARBA00022989"/>
    </source>
</evidence>
<evidence type="ECO:0000256" key="8">
    <source>
        <dbReference type="SAM" id="Phobius"/>
    </source>
</evidence>
<dbReference type="PANTHER" id="PTHR33908:SF11">
    <property type="entry name" value="MEMBRANE PROTEIN"/>
    <property type="match status" value="1"/>
</dbReference>
<dbReference type="KEGG" id="mri:Mal4_02240"/>
<keyword evidence="2" id="KW-1003">Cell membrane</keyword>
<comment type="subcellular location">
    <subcellularLocation>
        <location evidence="1">Cell membrane</location>
        <topology evidence="1">Multi-pass membrane protein</topology>
    </subcellularLocation>
</comment>
<gene>
    <name evidence="10" type="ORF">Mal4_02240</name>
</gene>
<keyword evidence="7 8" id="KW-0472">Membrane</keyword>
<dbReference type="InterPro" id="IPR038731">
    <property type="entry name" value="RgtA/B/C-like"/>
</dbReference>
<evidence type="ECO:0000256" key="2">
    <source>
        <dbReference type="ARBA" id="ARBA00022475"/>
    </source>
</evidence>
<keyword evidence="3" id="KW-0328">Glycosyltransferase</keyword>
<proteinExistence type="predicted"/>
<dbReference type="RefSeq" id="WP_231746852.1">
    <property type="nucleotide sequence ID" value="NZ_CP036275.1"/>
</dbReference>
<dbReference type="Pfam" id="PF13231">
    <property type="entry name" value="PMT_2"/>
    <property type="match status" value="1"/>
</dbReference>
<evidence type="ECO:0000256" key="5">
    <source>
        <dbReference type="ARBA" id="ARBA00022692"/>
    </source>
</evidence>
<accession>A0A517Z0C9</accession>
<protein>
    <recommendedName>
        <fullName evidence="9">Glycosyltransferase RgtA/B/C/D-like domain-containing protein</fullName>
    </recommendedName>
</protein>
<feature type="transmembrane region" description="Helical" evidence="8">
    <location>
        <begin position="177"/>
        <end position="199"/>
    </location>
</feature>
<feature type="transmembrane region" description="Helical" evidence="8">
    <location>
        <begin position="94"/>
        <end position="113"/>
    </location>
</feature>